<dbReference type="EMBL" id="DXDA01000065">
    <property type="protein sequence ID" value="HIY69435.1"/>
    <property type="molecule type" value="Genomic_DNA"/>
</dbReference>
<protein>
    <submittedName>
        <fullName evidence="1">Uncharacterized protein</fullName>
    </submittedName>
</protein>
<organism evidence="1 2">
    <name type="scientific">Candidatus Alistipes intestinigallinarum</name>
    <dbReference type="NCBI Taxonomy" id="2838440"/>
    <lineage>
        <taxon>Bacteria</taxon>
        <taxon>Pseudomonadati</taxon>
        <taxon>Bacteroidota</taxon>
        <taxon>Bacteroidia</taxon>
        <taxon>Bacteroidales</taxon>
        <taxon>Rikenellaceae</taxon>
        <taxon>Alistipes</taxon>
    </lineage>
</organism>
<dbReference type="AlphaFoldDB" id="A0A9D1Z2D8"/>
<accession>A0A9D1Z2D8</accession>
<evidence type="ECO:0000313" key="1">
    <source>
        <dbReference type="EMBL" id="HIY69435.1"/>
    </source>
</evidence>
<comment type="caution">
    <text evidence="1">The sequence shown here is derived from an EMBL/GenBank/DDBJ whole genome shotgun (WGS) entry which is preliminary data.</text>
</comment>
<reference evidence="1" key="2">
    <citation type="submission" date="2021-04" db="EMBL/GenBank/DDBJ databases">
        <authorList>
            <person name="Gilroy R."/>
        </authorList>
    </citation>
    <scope>NUCLEOTIDE SEQUENCE</scope>
    <source>
        <strain evidence="1">5134</strain>
    </source>
</reference>
<name>A0A9D1Z2D8_9BACT</name>
<gene>
    <name evidence="1" type="ORF">H9828_08460</name>
</gene>
<dbReference type="Proteomes" id="UP000886844">
    <property type="component" value="Unassembled WGS sequence"/>
</dbReference>
<reference evidence="1" key="1">
    <citation type="journal article" date="2021" name="PeerJ">
        <title>Extensive microbial diversity within the chicken gut microbiome revealed by metagenomics and culture.</title>
        <authorList>
            <person name="Gilroy R."/>
            <person name="Ravi A."/>
            <person name="Getino M."/>
            <person name="Pursley I."/>
            <person name="Horton D.L."/>
            <person name="Alikhan N.F."/>
            <person name="Baker D."/>
            <person name="Gharbi K."/>
            <person name="Hall N."/>
            <person name="Watson M."/>
            <person name="Adriaenssens E.M."/>
            <person name="Foster-Nyarko E."/>
            <person name="Jarju S."/>
            <person name="Secka A."/>
            <person name="Antonio M."/>
            <person name="Oren A."/>
            <person name="Chaudhuri R.R."/>
            <person name="La Ragione R."/>
            <person name="Hildebrand F."/>
            <person name="Pallen M.J."/>
        </authorList>
    </citation>
    <scope>NUCLEOTIDE SEQUENCE</scope>
    <source>
        <strain evidence="1">5134</strain>
    </source>
</reference>
<proteinExistence type="predicted"/>
<sequence>MTEEELIGALSDRWQEHFADEMARRVCAAEAVGVLYRIAAGPDDRLGTLPKPERRKIGFRAAYVLERVSLRSWTAFLPFAEDFCRRAFPACTDPSVRRHFRKIMIELLRRVCLDPEVLERIAETAAEWAVEPGSKVAVRVWAMEVLKVCRGRIGWVDECWEDLVEAQAAGASPGIVSRLRRSWR</sequence>
<evidence type="ECO:0000313" key="2">
    <source>
        <dbReference type="Proteomes" id="UP000886844"/>
    </source>
</evidence>